<dbReference type="SUPFAM" id="SSF53474">
    <property type="entry name" value="alpha/beta-Hydrolases"/>
    <property type="match status" value="1"/>
</dbReference>
<gene>
    <name evidence="5" type="ORF">Atai01_08760</name>
</gene>
<dbReference type="EMBL" id="BSTI01000002">
    <property type="protein sequence ID" value="GLY64257.1"/>
    <property type="molecule type" value="Genomic_DNA"/>
</dbReference>
<dbReference type="AlphaFoldDB" id="A0A9W6QYC3"/>
<dbReference type="InterPro" id="IPR050309">
    <property type="entry name" value="Type-B_Carboxylest/Lipase"/>
</dbReference>
<feature type="domain" description="Carboxylesterase type B" evidence="4">
    <location>
        <begin position="65"/>
        <end position="540"/>
    </location>
</feature>
<sequence>MLESGLNRKKLARGITRLSWVWLLGRAFIRLVRNRKRNRRRVVLSALALVVVPLGASMAMAATDPAIVDTDDGALRGAVASDHRTFSGIPFAAPPVDNLRWQAPQPAVPWSGIRDATRPGSMCAQVGWVDGKAAQIGSEDCLYLNVTTPSRGTGLPVMVWIPGGGFVQGAGDQYDPARLAATGNVVVVTINYRLDALGFLDDPDFGDDPDAGNYGLADQQAALRWVRHNIASFGGDPGNVTVFGQSAGAFSICAHLVAPASRALFDKAIIQSGPCGNSFVTADVARKRGKEVAARLGCATGDVATCLRAKPVNELVGIDGDHVFTSTDRLRDMPWTPVVGTPVLPEQPLQALRDGHAARVPLIQGATRDEMRPFVALDYDVKGTPVTEAEYPNIIRQVFGAKARLVLEKYPPSNYPSPGIALATVLTDAGRKVGACTTLPADTAAAARMPVYAYEFAQDDGLTIGDFPMGAAHSAELPYLFDGSFGSAPLPPTPDRQLLSQRLISYWAQFAKTGDPNNSEAPPWPAYHPGQPLLSIKAGSDGIGLVDLAREHQCPLWS</sequence>
<dbReference type="Pfam" id="PF00135">
    <property type="entry name" value="COesterase"/>
    <property type="match status" value="1"/>
</dbReference>
<dbReference type="Gene3D" id="3.40.50.1820">
    <property type="entry name" value="alpha/beta hydrolase"/>
    <property type="match status" value="1"/>
</dbReference>
<dbReference type="RefSeq" id="WP_285485954.1">
    <property type="nucleotide sequence ID" value="NZ_BSTI01000002.1"/>
</dbReference>
<dbReference type="EC" id="3.1.1.-" evidence="3"/>
<dbReference type="InterPro" id="IPR029058">
    <property type="entry name" value="AB_hydrolase_fold"/>
</dbReference>
<keyword evidence="2 3" id="KW-0378">Hydrolase</keyword>
<organism evidence="5 6">
    <name type="scientific">Amycolatopsis taiwanensis</name>
    <dbReference type="NCBI Taxonomy" id="342230"/>
    <lineage>
        <taxon>Bacteria</taxon>
        <taxon>Bacillati</taxon>
        <taxon>Actinomycetota</taxon>
        <taxon>Actinomycetes</taxon>
        <taxon>Pseudonocardiales</taxon>
        <taxon>Pseudonocardiaceae</taxon>
        <taxon>Amycolatopsis</taxon>
    </lineage>
</organism>
<keyword evidence="6" id="KW-1185">Reference proteome</keyword>
<evidence type="ECO:0000313" key="5">
    <source>
        <dbReference type="EMBL" id="GLY64257.1"/>
    </source>
</evidence>
<protein>
    <recommendedName>
        <fullName evidence="3">Carboxylic ester hydrolase</fullName>
        <ecNumber evidence="3">3.1.1.-</ecNumber>
    </recommendedName>
</protein>
<evidence type="ECO:0000256" key="2">
    <source>
        <dbReference type="ARBA" id="ARBA00022801"/>
    </source>
</evidence>
<dbReference type="InterPro" id="IPR019826">
    <property type="entry name" value="Carboxylesterase_B_AS"/>
</dbReference>
<dbReference type="PROSITE" id="PS00122">
    <property type="entry name" value="CARBOXYLESTERASE_B_1"/>
    <property type="match status" value="1"/>
</dbReference>
<comment type="similarity">
    <text evidence="1 3">Belongs to the type-B carboxylesterase/lipase family.</text>
</comment>
<evidence type="ECO:0000259" key="4">
    <source>
        <dbReference type="Pfam" id="PF00135"/>
    </source>
</evidence>
<reference evidence="5" key="1">
    <citation type="submission" date="2023-03" db="EMBL/GenBank/DDBJ databases">
        <title>Amycolatopsis taiwanensis NBRC 103393.</title>
        <authorList>
            <person name="Ichikawa N."/>
            <person name="Sato H."/>
            <person name="Tonouchi N."/>
        </authorList>
    </citation>
    <scope>NUCLEOTIDE SEQUENCE</scope>
    <source>
        <strain evidence="5">NBRC 103393</strain>
    </source>
</reference>
<proteinExistence type="inferred from homology"/>
<dbReference type="InterPro" id="IPR002018">
    <property type="entry name" value="CarbesteraseB"/>
</dbReference>
<evidence type="ECO:0000256" key="1">
    <source>
        <dbReference type="ARBA" id="ARBA00005964"/>
    </source>
</evidence>
<dbReference type="GO" id="GO:0016787">
    <property type="term" value="F:hydrolase activity"/>
    <property type="evidence" value="ECO:0007669"/>
    <property type="project" value="UniProtKB-KW"/>
</dbReference>
<name>A0A9W6QYC3_9PSEU</name>
<accession>A0A9W6QYC3</accession>
<evidence type="ECO:0000256" key="3">
    <source>
        <dbReference type="RuleBase" id="RU361235"/>
    </source>
</evidence>
<evidence type="ECO:0000313" key="6">
    <source>
        <dbReference type="Proteomes" id="UP001165136"/>
    </source>
</evidence>
<dbReference type="Proteomes" id="UP001165136">
    <property type="component" value="Unassembled WGS sequence"/>
</dbReference>
<comment type="caution">
    <text evidence="5">The sequence shown here is derived from an EMBL/GenBank/DDBJ whole genome shotgun (WGS) entry which is preliminary data.</text>
</comment>
<dbReference type="PANTHER" id="PTHR11559">
    <property type="entry name" value="CARBOXYLESTERASE"/>
    <property type="match status" value="1"/>
</dbReference>